<organism evidence="3 4">
    <name type="scientific">Tenebrio molitor</name>
    <name type="common">Yellow mealworm beetle</name>
    <dbReference type="NCBI Taxonomy" id="7067"/>
    <lineage>
        <taxon>Eukaryota</taxon>
        <taxon>Metazoa</taxon>
        <taxon>Ecdysozoa</taxon>
        <taxon>Arthropoda</taxon>
        <taxon>Hexapoda</taxon>
        <taxon>Insecta</taxon>
        <taxon>Pterygota</taxon>
        <taxon>Neoptera</taxon>
        <taxon>Endopterygota</taxon>
        <taxon>Coleoptera</taxon>
        <taxon>Polyphaga</taxon>
        <taxon>Cucujiformia</taxon>
        <taxon>Tenebrionidae</taxon>
        <taxon>Tenebrio</taxon>
    </lineage>
</organism>
<evidence type="ECO:0000256" key="2">
    <source>
        <dbReference type="SAM" id="Phobius"/>
    </source>
</evidence>
<accession>A0A8J6HXZ6</accession>
<evidence type="ECO:0000313" key="4">
    <source>
        <dbReference type="Proteomes" id="UP000719412"/>
    </source>
</evidence>
<evidence type="ECO:0000313" key="3">
    <source>
        <dbReference type="EMBL" id="KAH0822587.1"/>
    </source>
</evidence>
<comment type="caution">
    <text evidence="3">The sequence shown here is derived from an EMBL/GenBank/DDBJ whole genome shotgun (WGS) entry which is preliminary data.</text>
</comment>
<sequence>MKNISQAQLVLVLRRKLQMVLARFQEIIRTVVVKEIIQVQTVLVLGKEFQMVLAQFQEILQEKVVANNTVQVPMVLVQLWVSCNPPGVEGFEGYPVGPEGNDGVVPGKPPCPGNGLAGCRDRCPPGPDRVGPVPGKPPGNGTGLDDACKEKKKLEYHQVLATVLEVVLMVIHSTLILLGM</sequence>
<feature type="transmembrane region" description="Helical" evidence="2">
    <location>
        <begin position="159"/>
        <end position="178"/>
    </location>
</feature>
<keyword evidence="2" id="KW-0812">Transmembrane</keyword>
<dbReference type="Proteomes" id="UP000719412">
    <property type="component" value="Unassembled WGS sequence"/>
</dbReference>
<evidence type="ECO:0000256" key="1">
    <source>
        <dbReference type="SAM" id="MobiDB-lite"/>
    </source>
</evidence>
<keyword evidence="4" id="KW-1185">Reference proteome</keyword>
<dbReference type="AlphaFoldDB" id="A0A8J6HXZ6"/>
<reference evidence="3" key="1">
    <citation type="journal article" date="2020" name="J Insects Food Feed">
        <title>The yellow mealworm (Tenebrio molitor) genome: a resource for the emerging insects as food and feed industry.</title>
        <authorList>
            <person name="Eriksson T."/>
            <person name="Andere A."/>
            <person name="Kelstrup H."/>
            <person name="Emery V."/>
            <person name="Picard C."/>
        </authorList>
    </citation>
    <scope>NUCLEOTIDE SEQUENCE</scope>
    <source>
        <strain evidence="3">Stoneville</strain>
        <tissue evidence="3">Whole head</tissue>
    </source>
</reference>
<keyword evidence="2" id="KW-0472">Membrane</keyword>
<gene>
    <name evidence="3" type="ORF">GEV33_000204</name>
</gene>
<keyword evidence="2" id="KW-1133">Transmembrane helix</keyword>
<dbReference type="EMBL" id="JABDTM020000915">
    <property type="protein sequence ID" value="KAH0822587.1"/>
    <property type="molecule type" value="Genomic_DNA"/>
</dbReference>
<protein>
    <submittedName>
        <fullName evidence="3">Uncharacterized protein</fullName>
    </submittedName>
</protein>
<feature type="region of interest" description="Disordered" evidence="1">
    <location>
        <begin position="127"/>
        <end position="146"/>
    </location>
</feature>
<reference evidence="3" key="2">
    <citation type="submission" date="2021-08" db="EMBL/GenBank/DDBJ databases">
        <authorList>
            <person name="Eriksson T."/>
        </authorList>
    </citation>
    <scope>NUCLEOTIDE SEQUENCE</scope>
    <source>
        <strain evidence="3">Stoneville</strain>
        <tissue evidence="3">Whole head</tissue>
    </source>
</reference>
<name>A0A8J6HXZ6_TENMO</name>
<proteinExistence type="predicted"/>